<evidence type="ECO:0000313" key="1">
    <source>
        <dbReference type="EMBL" id="BAD19182.1"/>
    </source>
</evidence>
<gene>
    <name evidence="1" type="ORF">OJ1249_F12.17</name>
    <name evidence="2" type="ORF">P0700F06.5</name>
</gene>
<protein>
    <submittedName>
        <fullName evidence="2">Uncharacterized protein</fullName>
    </submittedName>
</protein>
<evidence type="ECO:0000313" key="3">
    <source>
        <dbReference type="Proteomes" id="UP000000763"/>
    </source>
</evidence>
<dbReference type="Proteomes" id="UP000000763">
    <property type="component" value="Chromosome 2"/>
</dbReference>
<reference evidence="3" key="3">
    <citation type="journal article" date="2005" name="Nature">
        <title>The map-based sequence of the rice genome.</title>
        <authorList>
            <consortium name="International rice genome sequencing project (IRGSP)"/>
            <person name="Matsumoto T."/>
            <person name="Wu J."/>
            <person name="Kanamori H."/>
            <person name="Katayose Y."/>
            <person name="Fujisawa M."/>
            <person name="Namiki N."/>
            <person name="Mizuno H."/>
            <person name="Yamamoto K."/>
            <person name="Antonio B.A."/>
            <person name="Baba T."/>
            <person name="Sakata K."/>
            <person name="Nagamura Y."/>
            <person name="Aoki H."/>
            <person name="Arikawa K."/>
            <person name="Arita K."/>
            <person name="Bito T."/>
            <person name="Chiden Y."/>
            <person name="Fujitsuka N."/>
            <person name="Fukunaka R."/>
            <person name="Hamada M."/>
            <person name="Harada C."/>
            <person name="Hayashi A."/>
            <person name="Hijishita S."/>
            <person name="Honda M."/>
            <person name="Hosokawa S."/>
            <person name="Ichikawa Y."/>
            <person name="Idonuma A."/>
            <person name="Iijima M."/>
            <person name="Ikeda M."/>
            <person name="Ikeno M."/>
            <person name="Ito K."/>
            <person name="Ito S."/>
            <person name="Ito T."/>
            <person name="Ito Y."/>
            <person name="Ito Y."/>
            <person name="Iwabuchi A."/>
            <person name="Kamiya K."/>
            <person name="Karasawa W."/>
            <person name="Kurita K."/>
            <person name="Katagiri S."/>
            <person name="Kikuta A."/>
            <person name="Kobayashi H."/>
            <person name="Kobayashi N."/>
            <person name="Machita K."/>
            <person name="Maehara T."/>
            <person name="Masukawa M."/>
            <person name="Mizubayashi T."/>
            <person name="Mukai Y."/>
            <person name="Nagasaki H."/>
            <person name="Nagata Y."/>
            <person name="Naito S."/>
            <person name="Nakashima M."/>
            <person name="Nakama Y."/>
            <person name="Nakamichi Y."/>
            <person name="Nakamura M."/>
            <person name="Meguro A."/>
            <person name="Negishi M."/>
            <person name="Ohta I."/>
            <person name="Ohta T."/>
            <person name="Okamoto M."/>
            <person name="Ono N."/>
            <person name="Saji S."/>
            <person name="Sakaguchi M."/>
            <person name="Sakai K."/>
            <person name="Shibata M."/>
            <person name="Shimokawa T."/>
            <person name="Song J."/>
            <person name="Takazaki Y."/>
            <person name="Terasawa K."/>
            <person name="Tsugane M."/>
            <person name="Tsuji K."/>
            <person name="Ueda S."/>
            <person name="Waki K."/>
            <person name="Yamagata H."/>
            <person name="Yamamoto M."/>
            <person name="Yamamoto S."/>
            <person name="Yamane H."/>
            <person name="Yoshiki S."/>
            <person name="Yoshihara R."/>
            <person name="Yukawa K."/>
            <person name="Zhong H."/>
            <person name="Yano M."/>
            <person name="Yuan Q."/>
            <person name="Ouyang S."/>
            <person name="Liu J."/>
            <person name="Jones K.M."/>
            <person name="Gansberger K."/>
            <person name="Moffat K."/>
            <person name="Hill J."/>
            <person name="Bera J."/>
            <person name="Fadrosh D."/>
            <person name="Jin S."/>
            <person name="Johri S."/>
            <person name="Kim M."/>
            <person name="Overton L."/>
            <person name="Reardon M."/>
            <person name="Tsitrin T."/>
            <person name="Vuong H."/>
            <person name="Weaver B."/>
            <person name="Ciecko A."/>
            <person name="Tallon L."/>
            <person name="Jackson J."/>
            <person name="Pai G."/>
            <person name="Aken S.V."/>
            <person name="Utterback T."/>
            <person name="Reidmuller S."/>
            <person name="Feldblyum T."/>
            <person name="Hsiao J."/>
            <person name="Zismann V."/>
            <person name="Iobst S."/>
            <person name="de Vazeille A.R."/>
            <person name="Buell C.R."/>
            <person name="Ying K."/>
            <person name="Li Y."/>
            <person name="Lu T."/>
            <person name="Huang Y."/>
            <person name="Zhao Q."/>
            <person name="Feng Q."/>
            <person name="Zhang L."/>
            <person name="Zhu J."/>
            <person name="Weng Q."/>
            <person name="Mu J."/>
            <person name="Lu Y."/>
            <person name="Fan D."/>
            <person name="Liu Y."/>
            <person name="Guan J."/>
            <person name="Zhang Y."/>
            <person name="Yu S."/>
            <person name="Liu X."/>
            <person name="Zhang Y."/>
            <person name="Hong G."/>
            <person name="Han B."/>
            <person name="Choisne N."/>
            <person name="Demange N."/>
            <person name="Orjeda G."/>
            <person name="Samain S."/>
            <person name="Cattolico L."/>
            <person name="Pelletier E."/>
            <person name="Couloux A."/>
            <person name="Segurens B."/>
            <person name="Wincker P."/>
            <person name="D'Hont A."/>
            <person name="Scarpelli C."/>
            <person name="Weissenbach J."/>
            <person name="Salanoubat M."/>
            <person name="Quetier F."/>
            <person name="Yu Y."/>
            <person name="Kim H.R."/>
            <person name="Rambo T."/>
            <person name="Currie J."/>
            <person name="Collura K."/>
            <person name="Luo M."/>
            <person name="Yang T."/>
            <person name="Ammiraju J.S.S."/>
            <person name="Engler F."/>
            <person name="Soderlund C."/>
            <person name="Wing R.A."/>
            <person name="Palmer L.E."/>
            <person name="de la Bastide M."/>
            <person name="Spiegel L."/>
            <person name="Nascimento L."/>
            <person name="Zutavern T."/>
            <person name="O'Shaughnessy A."/>
            <person name="Dike S."/>
            <person name="Dedhia N."/>
            <person name="Preston R."/>
            <person name="Balija V."/>
            <person name="McCombie W.R."/>
            <person name="Chow T."/>
            <person name="Chen H."/>
            <person name="Chung M."/>
            <person name="Chen C."/>
            <person name="Shaw J."/>
            <person name="Wu H."/>
            <person name="Hsiao K."/>
            <person name="Chao Y."/>
            <person name="Chu M."/>
            <person name="Cheng C."/>
            <person name="Hour A."/>
            <person name="Lee P."/>
            <person name="Lin S."/>
            <person name="Lin Y."/>
            <person name="Liou J."/>
            <person name="Liu S."/>
            <person name="Hsing Y."/>
            <person name="Raghuvanshi S."/>
            <person name="Mohanty A."/>
            <person name="Bharti A.K."/>
            <person name="Gaur A."/>
            <person name="Gupta V."/>
            <person name="Kumar D."/>
            <person name="Ravi V."/>
            <person name="Vij S."/>
            <person name="Kapur A."/>
            <person name="Khurana P."/>
            <person name="Khurana P."/>
            <person name="Khurana J.P."/>
            <person name="Tyagi A.K."/>
            <person name="Gaikwad K."/>
            <person name="Singh A."/>
            <person name="Dalal V."/>
            <person name="Srivastava S."/>
            <person name="Dixit A."/>
            <person name="Pal A.K."/>
            <person name="Ghazi I.A."/>
            <person name="Yadav M."/>
            <person name="Pandit A."/>
            <person name="Bhargava A."/>
            <person name="Sureshbabu K."/>
            <person name="Batra K."/>
            <person name="Sharma T.R."/>
            <person name="Mohapatra T."/>
            <person name="Singh N.K."/>
            <person name="Messing J."/>
            <person name="Nelson A.B."/>
            <person name="Fuks G."/>
            <person name="Kavchok S."/>
            <person name="Keizer G."/>
            <person name="Linton E."/>
            <person name="Llaca V."/>
            <person name="Song R."/>
            <person name="Tanyolac B."/>
            <person name="Young S."/>
            <person name="Ho-Il K."/>
            <person name="Hahn J.H."/>
            <person name="Sangsakoo G."/>
            <person name="Vanavichit A."/>
            <person name="de Mattos Luiz.A.T."/>
            <person name="Zimmer P.D."/>
            <person name="Malone G."/>
            <person name="Dellagostin O."/>
            <person name="de Oliveira A.C."/>
            <person name="Bevan M."/>
            <person name="Bancroft I."/>
            <person name="Minx P."/>
            <person name="Cordum H."/>
            <person name="Wilson R."/>
            <person name="Cheng Z."/>
            <person name="Jin W."/>
            <person name="Jiang J."/>
            <person name="Leong S.A."/>
            <person name="Iwama H."/>
            <person name="Gojobori T."/>
            <person name="Itoh T."/>
            <person name="Niimura Y."/>
            <person name="Fujii Y."/>
            <person name="Habara T."/>
            <person name="Sakai H."/>
            <person name="Sato Y."/>
            <person name="Wilson G."/>
            <person name="Kumar K."/>
            <person name="McCouch S."/>
            <person name="Juretic N."/>
            <person name="Hoen D."/>
            <person name="Wright S."/>
            <person name="Bruskiewich R."/>
            <person name="Bureau T."/>
            <person name="Miyao A."/>
            <person name="Hirochika H."/>
            <person name="Nishikawa T."/>
            <person name="Kadowaki K."/>
            <person name="Sugiura M."/>
            <person name="Burr B."/>
            <person name="Sasaki T."/>
        </authorList>
    </citation>
    <scope>NUCLEOTIDE SEQUENCE [LARGE SCALE GENOMIC DNA]</scope>
    <source>
        <strain evidence="3">cv. Nipponbare</strain>
    </source>
</reference>
<name>Q6K692_ORYSJ</name>
<dbReference type="EMBL" id="AP005115">
    <property type="protein sequence ID" value="BAD19650.1"/>
    <property type="molecule type" value="Genomic_DNA"/>
</dbReference>
<sequence length="52" mass="6259">MGLSLQRQPIWEASSCSVHSAQRLTFLAWFRFSRSVRLYLVPEIRKKFEESW</sequence>
<reference evidence="3" key="4">
    <citation type="journal article" date="2008" name="Nucleic Acids Res.">
        <title>The rice annotation project database (RAP-DB): 2008 update.</title>
        <authorList>
            <consortium name="The rice annotation project (RAP)"/>
        </authorList>
    </citation>
    <scope>GENOME REANNOTATION</scope>
    <source>
        <strain evidence="3">cv. Nipponbare</strain>
    </source>
</reference>
<organism evidence="2 3">
    <name type="scientific">Oryza sativa subsp. japonica</name>
    <name type="common">Rice</name>
    <dbReference type="NCBI Taxonomy" id="39947"/>
    <lineage>
        <taxon>Eukaryota</taxon>
        <taxon>Viridiplantae</taxon>
        <taxon>Streptophyta</taxon>
        <taxon>Embryophyta</taxon>
        <taxon>Tracheophyta</taxon>
        <taxon>Spermatophyta</taxon>
        <taxon>Magnoliopsida</taxon>
        <taxon>Liliopsida</taxon>
        <taxon>Poales</taxon>
        <taxon>Poaceae</taxon>
        <taxon>BOP clade</taxon>
        <taxon>Oryzoideae</taxon>
        <taxon>Oryzeae</taxon>
        <taxon>Oryzinae</taxon>
        <taxon>Oryza</taxon>
        <taxon>Oryza sativa</taxon>
    </lineage>
</organism>
<reference evidence="2" key="2">
    <citation type="submission" date="2002-04" db="EMBL/GenBank/DDBJ databases">
        <title>Oryza sativa nipponbare(GA3) genomic DNA, chromosome 2, PAC clone:P0700F06.</title>
        <authorList>
            <person name="Sasaki T."/>
            <person name="Matsumoto T."/>
            <person name="Katayose Y."/>
        </authorList>
    </citation>
    <scope>NUCLEOTIDE SEQUENCE</scope>
</reference>
<dbReference type="AlphaFoldDB" id="Q6K692"/>
<accession>Q6K692</accession>
<evidence type="ECO:0000313" key="2">
    <source>
        <dbReference type="EMBL" id="BAD19650.1"/>
    </source>
</evidence>
<proteinExistence type="predicted"/>
<reference evidence="1" key="1">
    <citation type="submission" date="2001-08" db="EMBL/GenBank/DDBJ databases">
        <title>Oryza sativa nipponbare(GA3) genomic DNA, chromosome 2, BAC clone:OJ1249_F12.</title>
        <authorList>
            <person name="Sasaki T."/>
            <person name="Matsumoto T."/>
            <person name="Yamamoto K."/>
        </authorList>
    </citation>
    <scope>NUCLEOTIDE SEQUENCE</scope>
</reference>
<dbReference type="EMBL" id="AP004054">
    <property type="protein sequence ID" value="BAD19182.1"/>
    <property type="molecule type" value="Genomic_DNA"/>
</dbReference>